<organism evidence="1 2">
    <name type="scientific">Natrialba hulunbeirensis JCM 10989</name>
    <dbReference type="NCBI Taxonomy" id="1227493"/>
    <lineage>
        <taxon>Archaea</taxon>
        <taxon>Methanobacteriati</taxon>
        <taxon>Methanobacteriota</taxon>
        <taxon>Stenosarchaea group</taxon>
        <taxon>Halobacteria</taxon>
        <taxon>Halobacteriales</taxon>
        <taxon>Natrialbaceae</taxon>
        <taxon>Natrialba</taxon>
    </lineage>
</organism>
<dbReference type="InterPro" id="IPR038763">
    <property type="entry name" value="DHH_sf"/>
</dbReference>
<dbReference type="Gene3D" id="3.10.310.30">
    <property type="match status" value="1"/>
</dbReference>
<dbReference type="OrthoDB" id="18016at2157"/>
<gene>
    <name evidence="1" type="ORF">C483_06435</name>
</gene>
<dbReference type="PANTHER" id="PTHR42146">
    <property type="entry name" value="3',5'-CYCLIC-NUCLEOTIDE PHOSPHODIESTERASE"/>
    <property type="match status" value="1"/>
</dbReference>
<dbReference type="RefSeq" id="WP_006652520.1">
    <property type="nucleotide sequence ID" value="NZ_AOIM01000015.1"/>
</dbReference>
<dbReference type="InterPro" id="IPR052968">
    <property type="entry name" value="Nucleotide_metab_enz"/>
</dbReference>
<sequence length="417" mass="45684">MFDELIDSGELPIARKSVLPGTGFFLPDELEEDFEDEQTQAALEGADVAVIADPDADGLACVALIREAYDDVQAVPEPDDDTDIEDAEGTEETEAIAAGNNGDDPLEEPEPTPHSVALVPASPHNVEDALARVAEFGDDGIDLFVCDLCPDRYEYVEDELDAALDTADSVAWYDHHQWGDDVADAVRDAGAELVVGDSDEECSADVVYRSLEYEFDSMYEELAAVTRDHDLWLREDPRSDDLADYAYWTDPAEYVEVVREYGVDLPEWAEEFIAERRIEKEQLIDQAIGRAEFREIGDYTVGITYGRCSQNEVAEAMREDGADASVIVKPAGSASIRGTDEFDRCHEVAGKVNGGGHPKAAGCKPDIYNDMLDYANHWTSRGAVTKQVILDAFRDVVESAAEEAEAEESDTDASSDA</sequence>
<comment type="caution">
    <text evidence="1">The sequence shown here is derived from an EMBL/GenBank/DDBJ whole genome shotgun (WGS) entry which is preliminary data.</text>
</comment>
<name>M0A4W6_9EURY</name>
<keyword evidence="2" id="KW-1185">Reference proteome</keyword>
<evidence type="ECO:0008006" key="3">
    <source>
        <dbReference type="Google" id="ProtNLM"/>
    </source>
</evidence>
<dbReference type="SUPFAM" id="SSF64182">
    <property type="entry name" value="DHH phosphoesterases"/>
    <property type="match status" value="1"/>
</dbReference>
<dbReference type="STRING" id="1227493.C483_06435"/>
<accession>M0A4W6</accession>
<proteinExistence type="predicted"/>
<protein>
    <recommendedName>
        <fullName evidence="3">Phosphohydrolase (DHH superfamily)-like protein</fullName>
    </recommendedName>
</protein>
<reference evidence="1 2" key="1">
    <citation type="journal article" date="2014" name="PLoS Genet.">
        <title>Phylogenetically driven sequencing of extremely halophilic archaea reveals strategies for static and dynamic osmo-response.</title>
        <authorList>
            <person name="Becker E.A."/>
            <person name="Seitzer P.M."/>
            <person name="Tritt A."/>
            <person name="Larsen D."/>
            <person name="Krusor M."/>
            <person name="Yao A.I."/>
            <person name="Wu D."/>
            <person name="Madern D."/>
            <person name="Eisen J.A."/>
            <person name="Darling A.E."/>
            <person name="Facciotti M.T."/>
        </authorList>
    </citation>
    <scope>NUCLEOTIDE SEQUENCE [LARGE SCALE GENOMIC DNA]</scope>
    <source>
        <strain evidence="1 2">JCM 10989</strain>
    </source>
</reference>
<evidence type="ECO:0000313" key="1">
    <source>
        <dbReference type="EMBL" id="ELY92947.1"/>
    </source>
</evidence>
<dbReference type="PANTHER" id="PTHR42146:SF1">
    <property type="entry name" value="OLIGORIBONUCLEASE NRNB"/>
    <property type="match status" value="1"/>
</dbReference>
<evidence type="ECO:0000313" key="2">
    <source>
        <dbReference type="Proteomes" id="UP000011519"/>
    </source>
</evidence>
<dbReference type="PATRIC" id="fig|1227493.4.peg.1266"/>
<dbReference type="Proteomes" id="UP000011519">
    <property type="component" value="Unassembled WGS sequence"/>
</dbReference>
<dbReference type="AlphaFoldDB" id="M0A4W6"/>
<dbReference type="EMBL" id="AOIM01000015">
    <property type="protein sequence ID" value="ELY92947.1"/>
    <property type="molecule type" value="Genomic_DNA"/>
</dbReference>